<dbReference type="AlphaFoldDB" id="B1HUG1"/>
<evidence type="ECO:0000313" key="2">
    <source>
        <dbReference type="Proteomes" id="UP000002164"/>
    </source>
</evidence>
<proteinExistence type="predicted"/>
<dbReference type="EnsemblBacteria" id="ACA41306">
    <property type="protein sequence ID" value="ACA41306"/>
    <property type="gene ID" value="Bsph_3828"/>
</dbReference>
<accession>B1HUG1</accession>
<dbReference type="Proteomes" id="UP000002164">
    <property type="component" value="Chromosome"/>
</dbReference>
<sequence>MKRLVKSIVLFFINIKRVAVPNPNKLTPLFPNLSVILDSEIPEEKGIIELSAGMGGFIQFTSLAVNVPSLLHLNVDDSLLHPQLFIGLSPFCLYPM</sequence>
<evidence type="ECO:0000313" key="1">
    <source>
        <dbReference type="EMBL" id="ACA41306.1"/>
    </source>
</evidence>
<gene>
    <name evidence="1" type="ordered locus">Bsph_3828</name>
</gene>
<name>B1HUG1_LYSSC</name>
<protein>
    <submittedName>
        <fullName evidence="1">Uncharacterized protein</fullName>
    </submittedName>
</protein>
<organism evidence="1 2">
    <name type="scientific">Lysinibacillus sphaericus (strain C3-41)</name>
    <dbReference type="NCBI Taxonomy" id="444177"/>
    <lineage>
        <taxon>Bacteria</taxon>
        <taxon>Bacillati</taxon>
        <taxon>Bacillota</taxon>
        <taxon>Bacilli</taxon>
        <taxon>Bacillales</taxon>
        <taxon>Bacillaceae</taxon>
        <taxon>Lysinibacillus</taxon>
    </lineage>
</organism>
<dbReference type="KEGG" id="lsp:Bsph_3828"/>
<dbReference type="EMBL" id="CP000817">
    <property type="protein sequence ID" value="ACA41306.1"/>
    <property type="molecule type" value="Genomic_DNA"/>
</dbReference>
<dbReference type="HOGENOM" id="CLU_2356382_0_0_9"/>
<reference evidence="1 2" key="1">
    <citation type="journal article" date="2008" name="J. Bacteriol.">
        <title>Complete genome sequence of the mosquitocidal bacterium Bacillus sphaericus C3-41 and comparison with those of closely related Bacillus species.</title>
        <authorList>
            <person name="Hu X."/>
            <person name="Fan W."/>
            <person name="Han B."/>
            <person name="Liu H."/>
            <person name="Zheng D."/>
            <person name="Li Q."/>
            <person name="Dong W."/>
            <person name="Yan J."/>
            <person name="Gao M."/>
            <person name="Berry C."/>
            <person name="Yuan Z."/>
        </authorList>
    </citation>
    <scope>NUCLEOTIDE SEQUENCE [LARGE SCALE GENOMIC DNA]</scope>
    <source>
        <strain evidence="1 2">C3-41</strain>
    </source>
</reference>